<sequence length="145" mass="16020">MACPDWRTKPWPVLPVLLSAVQDWPAACEPVFFSIERDGRVAVNKRPSPGGNQQAVSLKLCSAPAFQAIPWRRGKTGSVLLPLMSGDAPGCFLILVAKVSPNRKRLPARAGARRLWRSGYGGGVHGFFFCFRLFVLVFQQRQGRV</sequence>
<proteinExistence type="predicted"/>
<name>T5LT89_9BURK</name>
<evidence type="ECO:0000313" key="3">
    <source>
        <dbReference type="Proteomes" id="UP000003973"/>
    </source>
</evidence>
<keyword evidence="3" id="KW-1185">Reference proteome</keyword>
<gene>
    <name evidence="2" type="ORF">OFAG_02185</name>
</gene>
<keyword evidence="1" id="KW-0472">Membrane</keyword>
<protein>
    <submittedName>
        <fullName evidence="2">Uncharacterized protein</fullName>
    </submittedName>
</protein>
<feature type="transmembrane region" description="Helical" evidence="1">
    <location>
        <begin position="79"/>
        <end position="99"/>
    </location>
</feature>
<keyword evidence="1" id="KW-1133">Transmembrane helix</keyword>
<accession>T5LT89</accession>
<evidence type="ECO:0000313" key="2">
    <source>
        <dbReference type="EMBL" id="EQM95264.1"/>
    </source>
</evidence>
<feature type="transmembrane region" description="Helical" evidence="1">
    <location>
        <begin position="119"/>
        <end position="138"/>
    </location>
</feature>
<comment type="caution">
    <text evidence="2">The sequence shown here is derived from an EMBL/GenBank/DDBJ whole genome shotgun (WGS) entry which is preliminary data.</text>
</comment>
<dbReference type="EMBL" id="ACDP02000011">
    <property type="protein sequence ID" value="EQM95264.1"/>
    <property type="molecule type" value="Genomic_DNA"/>
</dbReference>
<organism evidence="2 3">
    <name type="scientific">Oxalobacter paraformigenes</name>
    <dbReference type="NCBI Taxonomy" id="556268"/>
    <lineage>
        <taxon>Bacteria</taxon>
        <taxon>Pseudomonadati</taxon>
        <taxon>Pseudomonadota</taxon>
        <taxon>Betaproteobacteria</taxon>
        <taxon>Burkholderiales</taxon>
        <taxon>Oxalobacteraceae</taxon>
        <taxon>Oxalobacter</taxon>
    </lineage>
</organism>
<dbReference type="AlphaFoldDB" id="T5LT89"/>
<reference evidence="2" key="1">
    <citation type="submission" date="2011-10" db="EMBL/GenBank/DDBJ databases">
        <title>The Genome Sequence of Oxalobacter formigenes HOxBLS.</title>
        <authorList>
            <consortium name="The Broad Institute Genome Sequencing Platform"/>
            <person name="Earl A."/>
            <person name="Ward D."/>
            <person name="Feldgarden M."/>
            <person name="Gevers D."/>
            <person name="Allison M.J."/>
            <person name="Humphrey S."/>
            <person name="Young S.K."/>
            <person name="Zeng Q."/>
            <person name="Gargeya S."/>
            <person name="Fitzgerald M."/>
            <person name="Haas B."/>
            <person name="Abouelleil A."/>
            <person name="Alvarado L."/>
            <person name="Arachchi H.M."/>
            <person name="Berlin A."/>
            <person name="Brown A."/>
            <person name="Chapman S.B."/>
            <person name="Chen Z."/>
            <person name="Dunbar C."/>
            <person name="Freedman E."/>
            <person name="Gearin G."/>
            <person name="Goldberg J."/>
            <person name="Griggs A."/>
            <person name="Gujja S."/>
            <person name="Heiman D."/>
            <person name="Howarth C."/>
            <person name="Larson L."/>
            <person name="Lui A."/>
            <person name="MacDonald P.J.P."/>
            <person name="Montmayeur A."/>
            <person name="Murphy C."/>
            <person name="Neiman D."/>
            <person name="Pearson M."/>
            <person name="Priest M."/>
            <person name="Roberts A."/>
            <person name="Saif S."/>
            <person name="Shea T."/>
            <person name="Shenoy N."/>
            <person name="Sisk P."/>
            <person name="Stolte C."/>
            <person name="Sykes S."/>
            <person name="Wortman J."/>
            <person name="Nusbaum C."/>
            <person name="Birren B."/>
        </authorList>
    </citation>
    <scope>NUCLEOTIDE SEQUENCE [LARGE SCALE GENOMIC DNA]</scope>
    <source>
        <strain evidence="2">HOxBLS</strain>
    </source>
</reference>
<dbReference type="Proteomes" id="UP000003973">
    <property type="component" value="Unassembled WGS sequence"/>
</dbReference>
<evidence type="ECO:0000256" key="1">
    <source>
        <dbReference type="SAM" id="Phobius"/>
    </source>
</evidence>
<keyword evidence="1" id="KW-0812">Transmembrane</keyword>
<dbReference type="HOGENOM" id="CLU_1784947_0_0_4"/>